<proteinExistence type="inferred from homology"/>
<keyword evidence="7" id="KW-0235">DNA replication</keyword>
<keyword evidence="5" id="KW-0808">Transferase</keyword>
<dbReference type="Pfam" id="PF07733">
    <property type="entry name" value="DNA_pol3_alpha"/>
    <property type="match status" value="1"/>
</dbReference>
<dbReference type="Pfam" id="PF14579">
    <property type="entry name" value="HHH_6"/>
    <property type="match status" value="1"/>
</dbReference>
<dbReference type="Gene3D" id="1.10.150.870">
    <property type="match status" value="1"/>
</dbReference>
<reference evidence="13 14" key="1">
    <citation type="submission" date="2016-10" db="EMBL/GenBank/DDBJ databases">
        <authorList>
            <person name="Varghese N."/>
            <person name="Submissions S."/>
        </authorList>
    </citation>
    <scope>NUCLEOTIDE SEQUENCE [LARGE SCALE GENOMIC DNA]</scope>
    <source>
        <strain evidence="13 14">WC1T17</strain>
    </source>
</reference>
<evidence type="ECO:0000256" key="4">
    <source>
        <dbReference type="ARBA" id="ARBA00019114"/>
    </source>
</evidence>
<comment type="caution">
    <text evidence="13">The sequence shown here is derived from an EMBL/GenBank/DDBJ whole genome shotgun (WGS) entry which is preliminary data.</text>
</comment>
<comment type="catalytic activity">
    <reaction evidence="11">
        <text>DNA(n) + a 2'-deoxyribonucleoside 5'-triphosphate = DNA(n+1) + diphosphate</text>
        <dbReference type="Rhea" id="RHEA:22508"/>
        <dbReference type="Rhea" id="RHEA-COMP:17339"/>
        <dbReference type="Rhea" id="RHEA-COMP:17340"/>
        <dbReference type="ChEBI" id="CHEBI:33019"/>
        <dbReference type="ChEBI" id="CHEBI:61560"/>
        <dbReference type="ChEBI" id="CHEBI:173112"/>
        <dbReference type="EC" id="2.7.7.7"/>
    </reaction>
</comment>
<evidence type="ECO:0000256" key="6">
    <source>
        <dbReference type="ARBA" id="ARBA00022695"/>
    </source>
</evidence>
<dbReference type="InterPro" id="IPR004805">
    <property type="entry name" value="DnaE2/DnaE/PolC"/>
</dbReference>
<evidence type="ECO:0000313" key="14">
    <source>
        <dbReference type="Proteomes" id="UP000182089"/>
    </source>
</evidence>
<dbReference type="Pfam" id="PF02811">
    <property type="entry name" value="PHP"/>
    <property type="match status" value="1"/>
</dbReference>
<dbReference type="CDD" id="cd07431">
    <property type="entry name" value="PHP_PolIIIA"/>
    <property type="match status" value="1"/>
</dbReference>
<keyword evidence="8" id="KW-0239">DNA-directed DNA polymerase</keyword>
<dbReference type="Gene3D" id="1.10.10.1600">
    <property type="entry name" value="Bacterial DNA polymerase III alpha subunit, thumb domain"/>
    <property type="match status" value="1"/>
</dbReference>
<comment type="subcellular location">
    <subcellularLocation>
        <location evidence="1">Cytoplasm</location>
    </subcellularLocation>
</comment>
<protein>
    <recommendedName>
        <fullName evidence="4">DNA polymerase III subunit alpha</fullName>
        <ecNumber evidence="3">2.7.7.7</ecNumber>
    </recommendedName>
</protein>
<dbReference type="SUPFAM" id="SSF50249">
    <property type="entry name" value="Nucleic acid-binding proteins"/>
    <property type="match status" value="1"/>
</dbReference>
<dbReference type="InterPro" id="IPR003141">
    <property type="entry name" value="Pol/His_phosphatase_N"/>
</dbReference>
<dbReference type="InterPro" id="IPR029460">
    <property type="entry name" value="DNAPol_HHH"/>
</dbReference>
<evidence type="ECO:0000259" key="12">
    <source>
        <dbReference type="SMART" id="SM00481"/>
    </source>
</evidence>
<dbReference type="InterPro" id="IPR040982">
    <property type="entry name" value="DNA_pol3_finger"/>
</dbReference>
<comment type="subunit">
    <text evidence="10">DNA polymerase III contains a core (composed of alpha, epsilon and theta chains) that associates with a tau subunit. This core dimerizes to form the POLIII' complex. PolIII' associates with the gamma complex (composed of gamma, delta, delta', psi and chi chains) and with the beta chain to form the complete DNA polymerase III complex.</text>
</comment>
<evidence type="ECO:0000256" key="10">
    <source>
        <dbReference type="ARBA" id="ARBA00026073"/>
    </source>
</evidence>
<accession>A0ABY1A9H2</accession>
<dbReference type="PANTHER" id="PTHR32294">
    <property type="entry name" value="DNA POLYMERASE III SUBUNIT ALPHA"/>
    <property type="match status" value="1"/>
</dbReference>
<gene>
    <name evidence="13" type="ORF">SAMN05216431_10246</name>
</gene>
<comment type="function">
    <text evidence="9">DNA polymerase III is a complex, multichain enzyme responsible for most of the replicative synthesis in bacteria. This DNA polymerase also exhibits 3' to 5' exonuclease activity. The alpha chain is the DNA polymerase.</text>
</comment>
<keyword evidence="6" id="KW-0548">Nucleotidyltransferase</keyword>
<evidence type="ECO:0000256" key="11">
    <source>
        <dbReference type="ARBA" id="ARBA00049244"/>
    </source>
</evidence>
<dbReference type="InterPro" id="IPR041931">
    <property type="entry name" value="DNA_pol3_alpha_thumb_dom"/>
</dbReference>
<dbReference type="PANTHER" id="PTHR32294:SF0">
    <property type="entry name" value="DNA POLYMERASE III SUBUNIT ALPHA"/>
    <property type="match status" value="1"/>
</dbReference>
<comment type="similarity">
    <text evidence="2">Belongs to the DNA polymerase type-C family. DnaE subfamily.</text>
</comment>
<dbReference type="Proteomes" id="UP000182089">
    <property type="component" value="Unassembled WGS sequence"/>
</dbReference>
<name>A0ABY1A9H2_9LACO</name>
<dbReference type="Pfam" id="PF17657">
    <property type="entry name" value="DNA_pol3_finger"/>
    <property type="match status" value="1"/>
</dbReference>
<dbReference type="InterPro" id="IPR004013">
    <property type="entry name" value="PHP_dom"/>
</dbReference>
<evidence type="ECO:0000256" key="3">
    <source>
        <dbReference type="ARBA" id="ARBA00012417"/>
    </source>
</evidence>
<dbReference type="NCBIfam" id="TIGR00594">
    <property type="entry name" value="polc"/>
    <property type="match status" value="1"/>
</dbReference>
<sequence>MFAPIQVKSSYTLLKSPLKIDNYVKLASQQGYDSLVLADEDVLYGAYEFYEACAKYGIKHPVLGIDLNLQGDGQNEPQKLLLLAQNEQGYRHLVKISSLKLSKNQADIHDNPLTCQVLAPYLSGLAVIVTPFVAAQNSQPKFLATLQQVGAKVFLGIGPQYDKNLLLNSYRLAKEYQLPTLGLAEVEYLTPDAVFEQRVLKALAADTKVSYLDQNNGDKYLKKPAVYQAEFEQNGMLEAYEQTKNLLENCHFWLKKEQTRLPHYPLAEGMNFSAQTYLSRLCHEGLKRCLNKHPKQAAKYQARLERELAVIAKMGFDDYFLIVAGITNYARDHHITLGPGRGSAAGSLAAYTLRITDVDPLEYGLLFERFLNEERAQMPDIDLDIPDDKRDLLLKYLQKTYGKKHMGQIITFDTFGPKQALRDCGRVFNLPPQVIDTWVKALPKNQSLIEAQKTTLKIQNIISDSPTNALMYQTAAKIEGLPRHYSTHAAGVVLSDRPLADLVPVQLGNDGFLMAQFAKKAVEKAGLLKIDLLGLKNLRVLNTAKDLVNTQQSSKIELTQIPLDDEKTLQLFQRADTEGIFQFDSYGIRQKMRQLAPQNFADIVALNALYRPGPIKNIDTFIARRHRQSQPSDPNQALAKVLKSTYGIIVYQEQVMQVSALMAGFSLGQADILRAAISKKNTALIGKLKDDFIKGSLKRGYSEEEALQVYDYIARFGDYGFNKSHAVAYSKMAFQMAYFKAHYPKAFYCALLQATTGNATKTINYLTAAKKMGVALLFPDINRAQRDFSLVKEGLMFGFSSVKGLRMDFIKQLLIERQAGGYHPYQSLSDFTNRMVEAVARSQLLKQHQKDPDRKKIAASLKPMVEALIYAGAFDSFKQKRQAMLNELDSDLEYEELAGKSQLLLDLLKPKTNSGQKELMDSELLDQEKAHLGLYLSAHPLDRYQKQALLLHTSLLEQLNVNQSAKVLAVVKNVKEITTKQNKPMAFMTLSDQSGELEATIFPRQFARYRPLIKPGQVLVVTGKTQARNDLSLLVDTLIPIQSVRIQYLWLHFEPQITQDQKKALLYQMKKHPGTTPVLVVDEQKKTTKLLDAKFWVQPNEATLSDLQNIIGSKDALFKVT</sequence>
<dbReference type="Gene3D" id="3.20.20.140">
    <property type="entry name" value="Metal-dependent hydrolases"/>
    <property type="match status" value="1"/>
</dbReference>
<dbReference type="SMART" id="SM00481">
    <property type="entry name" value="POLIIIAc"/>
    <property type="match status" value="1"/>
</dbReference>
<dbReference type="Pfam" id="PF01336">
    <property type="entry name" value="tRNA_anti-codon"/>
    <property type="match status" value="1"/>
</dbReference>
<evidence type="ECO:0000256" key="8">
    <source>
        <dbReference type="ARBA" id="ARBA00022932"/>
    </source>
</evidence>
<dbReference type="CDD" id="cd04485">
    <property type="entry name" value="DnaE_OBF"/>
    <property type="match status" value="1"/>
</dbReference>
<evidence type="ECO:0000256" key="1">
    <source>
        <dbReference type="ARBA" id="ARBA00004496"/>
    </source>
</evidence>
<evidence type="ECO:0000313" key="13">
    <source>
        <dbReference type="EMBL" id="SEM39236.1"/>
    </source>
</evidence>
<dbReference type="Gene3D" id="2.40.50.140">
    <property type="entry name" value="Nucleic acid-binding proteins"/>
    <property type="match status" value="1"/>
</dbReference>
<evidence type="ECO:0000256" key="9">
    <source>
        <dbReference type="ARBA" id="ARBA00025611"/>
    </source>
</evidence>
<dbReference type="EMBL" id="FOCC01000002">
    <property type="protein sequence ID" value="SEM39236.1"/>
    <property type="molecule type" value="Genomic_DNA"/>
</dbReference>
<evidence type="ECO:0000256" key="7">
    <source>
        <dbReference type="ARBA" id="ARBA00022705"/>
    </source>
</evidence>
<evidence type="ECO:0000256" key="2">
    <source>
        <dbReference type="ARBA" id="ARBA00009496"/>
    </source>
</evidence>
<dbReference type="InterPro" id="IPR011708">
    <property type="entry name" value="DNA_pol3_alpha_NTPase_dom"/>
</dbReference>
<dbReference type="InterPro" id="IPR012340">
    <property type="entry name" value="NA-bd_OB-fold"/>
</dbReference>
<dbReference type="InterPro" id="IPR004365">
    <property type="entry name" value="NA-bd_OB_tRNA"/>
</dbReference>
<organism evidence="13 14">
    <name type="scientific">Ligilactobacillus ruminis</name>
    <dbReference type="NCBI Taxonomy" id="1623"/>
    <lineage>
        <taxon>Bacteria</taxon>
        <taxon>Bacillati</taxon>
        <taxon>Bacillota</taxon>
        <taxon>Bacilli</taxon>
        <taxon>Lactobacillales</taxon>
        <taxon>Lactobacillaceae</taxon>
        <taxon>Ligilactobacillus</taxon>
    </lineage>
</organism>
<dbReference type="EC" id="2.7.7.7" evidence="3"/>
<feature type="domain" description="Polymerase/histidinol phosphatase N-terminal" evidence="12">
    <location>
        <begin position="3"/>
        <end position="71"/>
    </location>
</feature>
<evidence type="ECO:0000256" key="5">
    <source>
        <dbReference type="ARBA" id="ARBA00022679"/>
    </source>
</evidence>